<dbReference type="Pfam" id="PF00400">
    <property type="entry name" value="WD40"/>
    <property type="match status" value="1"/>
</dbReference>
<dbReference type="Proteomes" id="UP001521150">
    <property type="component" value="Unassembled WGS sequence"/>
</dbReference>
<dbReference type="SUPFAM" id="SSF50998">
    <property type="entry name" value="Quinoprotein alcohol dehydrogenase-like"/>
    <property type="match status" value="2"/>
</dbReference>
<keyword evidence="5" id="KW-0808">Transferase</keyword>
<dbReference type="InterPro" id="IPR015943">
    <property type="entry name" value="WD40/YVTN_repeat-like_dom_sf"/>
</dbReference>
<dbReference type="CDD" id="cd14014">
    <property type="entry name" value="STKc_PknB_like"/>
    <property type="match status" value="1"/>
</dbReference>
<dbReference type="InterPro" id="IPR011990">
    <property type="entry name" value="TPR-like_helical_dom_sf"/>
</dbReference>
<keyword evidence="2" id="KW-0677">Repeat</keyword>
<dbReference type="RefSeq" id="WP_233725322.1">
    <property type="nucleotide sequence ID" value="NZ_JAJVCN010000001.1"/>
</dbReference>
<feature type="domain" description="Protein kinase" evidence="4">
    <location>
        <begin position="23"/>
        <end position="294"/>
    </location>
</feature>
<dbReference type="SMART" id="SM00320">
    <property type="entry name" value="WD40"/>
    <property type="match status" value="9"/>
</dbReference>
<dbReference type="PROSITE" id="PS50082">
    <property type="entry name" value="WD_REPEATS_2"/>
    <property type="match status" value="2"/>
</dbReference>
<dbReference type="GO" id="GO:0016301">
    <property type="term" value="F:kinase activity"/>
    <property type="evidence" value="ECO:0007669"/>
    <property type="project" value="UniProtKB-KW"/>
</dbReference>
<keyword evidence="5" id="KW-0418">Kinase</keyword>
<dbReference type="PROSITE" id="PS00108">
    <property type="entry name" value="PROTEIN_KINASE_ST"/>
    <property type="match status" value="1"/>
</dbReference>
<dbReference type="EMBL" id="JAJVCN010000001">
    <property type="protein sequence ID" value="MCE7003760.1"/>
    <property type="molecule type" value="Genomic_DNA"/>
</dbReference>
<dbReference type="PROSITE" id="PS50294">
    <property type="entry name" value="WD_REPEATS_REGION"/>
    <property type="match status" value="1"/>
</dbReference>
<dbReference type="InterPro" id="IPR008271">
    <property type="entry name" value="Ser/Thr_kinase_AS"/>
</dbReference>
<evidence type="ECO:0000259" key="4">
    <source>
        <dbReference type="PROSITE" id="PS50011"/>
    </source>
</evidence>
<keyword evidence="1 3" id="KW-0853">WD repeat</keyword>
<dbReference type="PANTHER" id="PTHR44019:SF8">
    <property type="entry name" value="POC1 CENTRIOLAR PROTEIN HOMOLOG"/>
    <property type="match status" value="1"/>
</dbReference>
<dbReference type="InterPro" id="IPR000719">
    <property type="entry name" value="Prot_kinase_dom"/>
</dbReference>
<feature type="repeat" description="WD" evidence="3">
    <location>
        <begin position="1105"/>
        <end position="1144"/>
    </location>
</feature>
<dbReference type="Gene3D" id="3.30.200.20">
    <property type="entry name" value="Phosphorylase Kinase, domain 1"/>
    <property type="match status" value="1"/>
</dbReference>
<evidence type="ECO:0000313" key="6">
    <source>
        <dbReference type="Proteomes" id="UP001521150"/>
    </source>
</evidence>
<accession>A0ABS8ZAC8</accession>
<evidence type="ECO:0000256" key="3">
    <source>
        <dbReference type="PROSITE-ProRule" id="PRU00221"/>
    </source>
</evidence>
<dbReference type="InterPro" id="IPR011047">
    <property type="entry name" value="Quinoprotein_ADH-like_sf"/>
</dbReference>
<gene>
    <name evidence="5" type="ORF">LWC34_13120</name>
</gene>
<dbReference type="Gene3D" id="1.10.510.10">
    <property type="entry name" value="Transferase(Phosphotransferase) domain 1"/>
    <property type="match status" value="1"/>
</dbReference>
<reference evidence="5 6" key="1">
    <citation type="submission" date="2021-12" db="EMBL/GenBank/DDBJ databases">
        <title>Genome sequence of Kibdelosporangium philippinense ATCC 49844.</title>
        <authorList>
            <person name="Fedorov E.A."/>
            <person name="Omeragic M."/>
            <person name="Shalygina K.F."/>
            <person name="Maclea K.S."/>
        </authorList>
    </citation>
    <scope>NUCLEOTIDE SEQUENCE [LARGE SCALE GENOMIC DNA]</scope>
    <source>
        <strain evidence="5 6">ATCC 49844</strain>
    </source>
</reference>
<evidence type="ECO:0000313" key="5">
    <source>
        <dbReference type="EMBL" id="MCE7003760.1"/>
    </source>
</evidence>
<dbReference type="Gene3D" id="2.130.10.10">
    <property type="entry name" value="YVTN repeat-like/Quinoprotein amine dehydrogenase"/>
    <property type="match status" value="4"/>
</dbReference>
<organism evidence="5 6">
    <name type="scientific">Kibdelosporangium philippinense</name>
    <dbReference type="NCBI Taxonomy" id="211113"/>
    <lineage>
        <taxon>Bacteria</taxon>
        <taxon>Bacillati</taxon>
        <taxon>Actinomycetota</taxon>
        <taxon>Actinomycetes</taxon>
        <taxon>Pseudonocardiales</taxon>
        <taxon>Pseudonocardiaceae</taxon>
        <taxon>Kibdelosporangium</taxon>
    </lineage>
</organism>
<dbReference type="SMART" id="SM00220">
    <property type="entry name" value="S_TKc"/>
    <property type="match status" value="1"/>
</dbReference>
<proteinExistence type="predicted"/>
<feature type="repeat" description="WD" evidence="3">
    <location>
        <begin position="829"/>
        <end position="861"/>
    </location>
</feature>
<comment type="caution">
    <text evidence="5">The sequence shown here is derived from an EMBL/GenBank/DDBJ whole genome shotgun (WGS) entry which is preliminary data.</text>
</comment>
<name>A0ABS8ZAC8_9PSEU</name>
<keyword evidence="6" id="KW-1185">Reference proteome</keyword>
<protein>
    <submittedName>
        <fullName evidence="5">Protein kinase</fullName>
    </submittedName>
</protein>
<dbReference type="Gene3D" id="1.25.40.10">
    <property type="entry name" value="Tetratricopeptide repeat domain"/>
    <property type="match status" value="1"/>
</dbReference>
<dbReference type="InterPro" id="IPR001680">
    <property type="entry name" value="WD40_rpt"/>
</dbReference>
<dbReference type="SUPFAM" id="SSF48452">
    <property type="entry name" value="TPR-like"/>
    <property type="match status" value="1"/>
</dbReference>
<sequence length="1144" mass="123753">MTTTLVIVVGVGWHPGDRLLDLYDVLDVVHSGGMGLVYRVRHLTWQFDLAIKTPRPELVATHTGRERFEDEAGTWVGLGVHPHVVGCAYVRRIGDLPCVFAEWVDGGSLATAVRQGDLCTEDPQESLARVLDIAIQTAWGIGHAHDQGVVHQDVKPANVMLDGGIAKITDFGLAKARAAAGEQLHGHDVLASYGGMTPAYCSPEQAAAAAGASVRLTKATDVWSWAVSVLEMFVGRPPCRYGQTAPIVLEQVLADGQVDLPRGVADLLRQCFQEDPRARPAVDDLAEALAASYAEVAGTGYPRVRPEAANLLADSLSNQALSLVDLGRGAEAEALWQEAMNVAPHYPSAVYNWGLYRWRIGRMTDSELVSELERVRELKEGDQSAEHLLGLIELERGHDEAAERLLRDAPGTPDFDAARVVLAERAEVPPPAVFSASKGRTTCLTISEDGSVALLGTEKGHVLVWSPTDLVVLRELSGKEAVTGVAISADGGRCLVVYADGAVDLWDVATGANLGGFPSGDVTAVALDRTGRTGTTVHRSGAVYVWDFDTGTRRNEFTTDPPAAAVALDDAGTRVVAVCGESGDYRLLTWDLPTGRRGPGITRTRPDYLTGIDQVALSADGRHALLYYRRGPLKVWDARTGEMQSDVQNHITAYSQIALSRDGKVAVSVGELSNEPLRVWDTAFGRCVRSIDVKLDEISLRFDSVALSGDARIALALESFSRVQVHRLPGQGYLAPWNYARPTGAGELDEHARRFNELLTHTAALLQEERPSQAAAVLREAREVPGFDSHPDLRMLWAEVGRHGVRTDPLAVWYRWGLSGTWIFTPQLSLGVSSDGEVAITGGADGRTRAWELATGECLGTFNDRTPGHVHTIGMSRDDRYIVTVDYGGGAFLWDLAEGRTEGMFGDQSHARSLATNGERVVIGHESGAVCVWDIGQGAVHLRTILAHDQPAEAVAVSADGKLVVSRNSGEQRIRVWDAATGRPRFELSSSIWPGLLRFEHELLFATELDGLYAWDMKTGGLAYQLAERGGTDVFALSADGSTGATAGMVDEMLIWDTGTGQIKHRLPVRAKAAALTADGRYAALADGLSVQLWDLRTGRRAHVLEGHLVDVTSVRFAADDHLLLSADLTPLLRLWELDWDYEL</sequence>
<evidence type="ECO:0000256" key="2">
    <source>
        <dbReference type="ARBA" id="ARBA00022737"/>
    </source>
</evidence>
<dbReference type="PROSITE" id="PS50011">
    <property type="entry name" value="PROTEIN_KINASE_DOM"/>
    <property type="match status" value="1"/>
</dbReference>
<dbReference type="Pfam" id="PF00069">
    <property type="entry name" value="Pkinase"/>
    <property type="match status" value="1"/>
</dbReference>
<dbReference type="PANTHER" id="PTHR44019">
    <property type="entry name" value="WD REPEAT-CONTAINING PROTEIN 55"/>
    <property type="match status" value="1"/>
</dbReference>
<dbReference type="InterPro" id="IPR050505">
    <property type="entry name" value="WDR55/POC1"/>
</dbReference>
<dbReference type="InterPro" id="IPR011009">
    <property type="entry name" value="Kinase-like_dom_sf"/>
</dbReference>
<dbReference type="SUPFAM" id="SSF56112">
    <property type="entry name" value="Protein kinase-like (PK-like)"/>
    <property type="match status" value="1"/>
</dbReference>
<evidence type="ECO:0000256" key="1">
    <source>
        <dbReference type="ARBA" id="ARBA00022574"/>
    </source>
</evidence>